<evidence type="ECO:0000313" key="3">
    <source>
        <dbReference type="Proteomes" id="UP000324897"/>
    </source>
</evidence>
<keyword evidence="1" id="KW-0472">Membrane</keyword>
<evidence type="ECO:0000313" key="2">
    <source>
        <dbReference type="EMBL" id="TVU23967.1"/>
    </source>
</evidence>
<keyword evidence="3" id="KW-1185">Reference proteome</keyword>
<protein>
    <submittedName>
        <fullName evidence="2">Uncharacterized protein</fullName>
    </submittedName>
</protein>
<proteinExistence type="predicted"/>
<dbReference type="AlphaFoldDB" id="A0A5J9UL31"/>
<name>A0A5J9UL31_9POAL</name>
<evidence type="ECO:0000256" key="1">
    <source>
        <dbReference type="SAM" id="Phobius"/>
    </source>
</evidence>
<dbReference type="PANTHER" id="PTHR31170:SF18">
    <property type="entry name" value="(WILD MALAYSIAN BANANA) HYPOTHETICAL PROTEIN"/>
    <property type="match status" value="1"/>
</dbReference>
<accession>A0A5J9UL31</accession>
<feature type="transmembrane region" description="Helical" evidence="1">
    <location>
        <begin position="422"/>
        <end position="444"/>
    </location>
</feature>
<feature type="non-terminal residue" evidence="2">
    <location>
        <position position="1"/>
    </location>
</feature>
<gene>
    <name evidence="2" type="ORF">EJB05_26359</name>
</gene>
<dbReference type="Pfam" id="PF03140">
    <property type="entry name" value="DUF247"/>
    <property type="match status" value="1"/>
</dbReference>
<dbReference type="PANTHER" id="PTHR31170">
    <property type="entry name" value="BNAC04G53230D PROTEIN"/>
    <property type="match status" value="1"/>
</dbReference>
<dbReference type="Gramene" id="TVU23967">
    <property type="protein sequence ID" value="TVU23967"/>
    <property type="gene ID" value="EJB05_26359"/>
</dbReference>
<keyword evidence="1" id="KW-0812">Transmembrane</keyword>
<keyword evidence="1" id="KW-1133">Transmembrane helix</keyword>
<sequence>MASGGGKSVWMAELEETLSEADASEEVSRRHYIYRVPTCIKDVNPKAYQPQVVSLGPFHYGDKQLQPMEKHKRRALRHFVRRANKPLQEFAAAVEEVMEELHSAYLDLDAGWRDVDGRGKFLAMMIVDGCFLLEVMRAAGHGGKNHGDYSPTDSIFSPHGVLHAVPYIRRDMLMLENQLPLLLLAKLVAVETSRPMSNIMYSRAWVTDATQNHDAINRMVVRFLSPTYHLPPPGVGLGLHPVDVFRRSMLYDPYQMPKDTHAEPESDMNVILSAVQLYEAGIQFKPSSTDSLHDIRFRRGVLSMPAVFVDDSTEYMLLNMMAFERLHVGAGNDVTAFVFFMYNLVDSAKDVALLSSKGIIQNSMGSDKEVAKLFNSISKDVVLEPESALNTVHRQLNTHVRKPWNMWRANITHTYFRKPTSFINFIAASAALVVTIIQTIYTIVPFYRQQNQGRSTTMAPAPI</sequence>
<reference evidence="2 3" key="1">
    <citation type="journal article" date="2019" name="Sci. Rep.">
        <title>A high-quality genome of Eragrostis curvula grass provides insights into Poaceae evolution and supports new strategies to enhance forage quality.</title>
        <authorList>
            <person name="Carballo J."/>
            <person name="Santos B.A.C.M."/>
            <person name="Zappacosta D."/>
            <person name="Garbus I."/>
            <person name="Selva J.P."/>
            <person name="Gallo C.A."/>
            <person name="Diaz A."/>
            <person name="Albertini E."/>
            <person name="Caccamo M."/>
            <person name="Echenique V."/>
        </authorList>
    </citation>
    <scope>NUCLEOTIDE SEQUENCE [LARGE SCALE GENOMIC DNA]</scope>
    <source>
        <strain evidence="3">cv. Victoria</strain>
        <tissue evidence="2">Leaf</tissue>
    </source>
</reference>
<dbReference type="OrthoDB" id="1846188at2759"/>
<comment type="caution">
    <text evidence="2">The sequence shown here is derived from an EMBL/GenBank/DDBJ whole genome shotgun (WGS) entry which is preliminary data.</text>
</comment>
<dbReference type="EMBL" id="RWGY01000013">
    <property type="protein sequence ID" value="TVU23967.1"/>
    <property type="molecule type" value="Genomic_DNA"/>
</dbReference>
<organism evidence="2 3">
    <name type="scientific">Eragrostis curvula</name>
    <name type="common">weeping love grass</name>
    <dbReference type="NCBI Taxonomy" id="38414"/>
    <lineage>
        <taxon>Eukaryota</taxon>
        <taxon>Viridiplantae</taxon>
        <taxon>Streptophyta</taxon>
        <taxon>Embryophyta</taxon>
        <taxon>Tracheophyta</taxon>
        <taxon>Spermatophyta</taxon>
        <taxon>Magnoliopsida</taxon>
        <taxon>Liliopsida</taxon>
        <taxon>Poales</taxon>
        <taxon>Poaceae</taxon>
        <taxon>PACMAD clade</taxon>
        <taxon>Chloridoideae</taxon>
        <taxon>Eragrostideae</taxon>
        <taxon>Eragrostidinae</taxon>
        <taxon>Eragrostis</taxon>
    </lineage>
</organism>
<dbReference type="InterPro" id="IPR004158">
    <property type="entry name" value="DUF247_pln"/>
</dbReference>
<dbReference type="Proteomes" id="UP000324897">
    <property type="component" value="Chromosome 2"/>
</dbReference>